<dbReference type="AlphaFoldDB" id="A0A6J7DDY7"/>
<dbReference type="InterPro" id="IPR056935">
    <property type="entry name" value="Rv0428c-like_C"/>
</dbReference>
<dbReference type="Pfam" id="PF24553">
    <property type="entry name" value="Rv0428c_C"/>
    <property type="match status" value="1"/>
</dbReference>
<dbReference type="GO" id="GO:0016747">
    <property type="term" value="F:acyltransferase activity, transferring groups other than amino-acyl groups"/>
    <property type="evidence" value="ECO:0007669"/>
    <property type="project" value="InterPro"/>
</dbReference>
<reference evidence="6" key="1">
    <citation type="submission" date="2020-05" db="EMBL/GenBank/DDBJ databases">
        <authorList>
            <person name="Chiriac C."/>
            <person name="Salcher M."/>
            <person name="Ghai R."/>
            <person name="Kavagutti S V."/>
        </authorList>
    </citation>
    <scope>NUCLEOTIDE SEQUENCE</scope>
</reference>
<evidence type="ECO:0000256" key="2">
    <source>
        <dbReference type="ARBA" id="ARBA00023315"/>
    </source>
</evidence>
<keyword evidence="2" id="KW-0012">Acyltransferase</keyword>
<dbReference type="EMBL" id="CAFBQL010000005">
    <property type="protein sequence ID" value="CAB5059133.1"/>
    <property type="molecule type" value="Genomic_DNA"/>
</dbReference>
<dbReference type="PROSITE" id="PS51186">
    <property type="entry name" value="GNAT"/>
    <property type="match status" value="1"/>
</dbReference>
<feature type="domain" description="N-acetyltransferase" evidence="3">
    <location>
        <begin position="181"/>
        <end position="313"/>
    </location>
</feature>
<keyword evidence="1" id="KW-0808">Transferase</keyword>
<accession>A0A6J7DDY7</accession>
<dbReference type="InterPro" id="IPR016181">
    <property type="entry name" value="Acyl_CoA_acyltransferase"/>
</dbReference>
<dbReference type="PANTHER" id="PTHR43420">
    <property type="entry name" value="ACETYLTRANSFERASE"/>
    <property type="match status" value="1"/>
</dbReference>
<dbReference type="EMBL" id="CAEZWT010000008">
    <property type="protein sequence ID" value="CAB4660097.1"/>
    <property type="molecule type" value="Genomic_DNA"/>
</dbReference>
<name>A0A6J7DDY7_9ZZZZ</name>
<evidence type="ECO:0000313" key="8">
    <source>
        <dbReference type="EMBL" id="CAB5059133.1"/>
    </source>
</evidence>
<dbReference type="InterPro" id="IPR000182">
    <property type="entry name" value="GNAT_dom"/>
</dbReference>
<dbReference type="EMBL" id="CAFBLE010000005">
    <property type="protein sequence ID" value="CAB4867065.1"/>
    <property type="molecule type" value="Genomic_DNA"/>
</dbReference>
<evidence type="ECO:0000313" key="4">
    <source>
        <dbReference type="EMBL" id="CAB4660097.1"/>
    </source>
</evidence>
<evidence type="ECO:0000313" key="7">
    <source>
        <dbReference type="EMBL" id="CAB4923938.1"/>
    </source>
</evidence>
<dbReference type="SUPFAM" id="SSF55729">
    <property type="entry name" value="Acyl-CoA N-acyltransferases (Nat)"/>
    <property type="match status" value="1"/>
</dbReference>
<dbReference type="EMBL" id="CAEZZC010000005">
    <property type="protein sequence ID" value="CAB4745632.1"/>
    <property type="molecule type" value="Genomic_DNA"/>
</dbReference>
<evidence type="ECO:0000259" key="3">
    <source>
        <dbReference type="PROSITE" id="PS51186"/>
    </source>
</evidence>
<dbReference type="InterPro" id="IPR050680">
    <property type="entry name" value="YpeA/RimI_acetyltransf"/>
</dbReference>
<dbReference type="EMBL" id="CAFBMV010000005">
    <property type="protein sequence ID" value="CAB4923938.1"/>
    <property type="molecule type" value="Genomic_DNA"/>
</dbReference>
<dbReference type="Gene3D" id="3.40.630.30">
    <property type="match status" value="1"/>
</dbReference>
<dbReference type="CDD" id="cd04301">
    <property type="entry name" value="NAT_SF"/>
    <property type="match status" value="1"/>
</dbReference>
<evidence type="ECO:0000256" key="1">
    <source>
        <dbReference type="ARBA" id="ARBA00022679"/>
    </source>
</evidence>
<proteinExistence type="predicted"/>
<organism evidence="6">
    <name type="scientific">freshwater metagenome</name>
    <dbReference type="NCBI Taxonomy" id="449393"/>
    <lineage>
        <taxon>unclassified sequences</taxon>
        <taxon>metagenomes</taxon>
        <taxon>ecological metagenomes</taxon>
    </lineage>
</organism>
<gene>
    <name evidence="4" type="ORF">UFOPK2289_00440</name>
    <name evidence="5" type="ORF">UFOPK2822_00478</name>
    <name evidence="6" type="ORF">UFOPK3346_00804</name>
    <name evidence="7" type="ORF">UFOPK3670_00844</name>
    <name evidence="8" type="ORF">UFOPK4308_00891</name>
</gene>
<evidence type="ECO:0000313" key="5">
    <source>
        <dbReference type="EMBL" id="CAB4745632.1"/>
    </source>
</evidence>
<evidence type="ECO:0000313" key="6">
    <source>
        <dbReference type="EMBL" id="CAB4867065.1"/>
    </source>
</evidence>
<sequence length="313" mass="34717">MGPGIELIGKRVTIRLHDPEGGYRDIVGTLNSLTTLTRRDGTIATFDPATVAYWREIQSKTHIAGQGAPLSLRIREMEIAANATWRAKEEVALGGWLLRASGKFTLRANSVLPLGEPPYGNPGIEIEKAINEVVEFYLSRKLTPVFHIPLPTYRELDFLLESRGWQLKSNVHVMVADIAPKEITKVNSEEWSVSNKPTAQWLALQHDEPLLELMSSSPAAYIQCCVNGHVVAVARCGRSEDWAVLSRLYVDPELRGKGLGYRALAQLLNEAAKEGATKALLQVDSGNTTAISMYEKLGFTYHHTYLYRTFLGA</sequence>
<protein>
    <submittedName>
        <fullName evidence="6">Unannotated protein</fullName>
    </submittedName>
</protein>